<dbReference type="FunFam" id="3.40.30.10:FF:000123">
    <property type="entry name" value="Glutathione transferase o1"/>
    <property type="match status" value="1"/>
</dbReference>
<reference evidence="5" key="1">
    <citation type="submission" date="2019-04" db="EMBL/GenBank/DDBJ databases">
        <authorList>
            <person name="Sun H."/>
        </authorList>
    </citation>
    <scope>NUCLEOTIDE SEQUENCE</scope>
</reference>
<dbReference type="Pfam" id="PF13417">
    <property type="entry name" value="GST_N_3"/>
    <property type="match status" value="1"/>
</dbReference>
<dbReference type="InterPro" id="IPR050983">
    <property type="entry name" value="GST_Omega/HSP26"/>
</dbReference>
<dbReference type="SUPFAM" id="SSF47616">
    <property type="entry name" value="GST C-terminal domain-like"/>
    <property type="match status" value="1"/>
</dbReference>
<dbReference type="Pfam" id="PF13410">
    <property type="entry name" value="GST_C_2"/>
    <property type="match status" value="1"/>
</dbReference>
<name>A0A5Q0V395_PERAM</name>
<gene>
    <name evidence="5" type="primary">GSTo1</name>
</gene>
<evidence type="ECO:0000313" key="5">
    <source>
        <dbReference type="EMBL" id="QGA89196.1"/>
    </source>
</evidence>
<comment type="similarity">
    <text evidence="1">Belongs to the GST superfamily. Omega family.</text>
</comment>
<protein>
    <submittedName>
        <fullName evidence="5">Glutathione S-transferase omega 1</fullName>
    </submittedName>
</protein>
<dbReference type="PANTHER" id="PTHR43968:SF6">
    <property type="entry name" value="GLUTATHIONE S-TRANSFERASE OMEGA"/>
    <property type="match status" value="1"/>
</dbReference>
<dbReference type="SFLD" id="SFLDG00358">
    <property type="entry name" value="Main_(cytGST)"/>
    <property type="match status" value="1"/>
</dbReference>
<evidence type="ECO:0000256" key="1">
    <source>
        <dbReference type="ARBA" id="ARBA00011067"/>
    </source>
</evidence>
<dbReference type="PROSITE" id="PS50404">
    <property type="entry name" value="GST_NTER"/>
    <property type="match status" value="1"/>
</dbReference>
<dbReference type="SUPFAM" id="SSF52833">
    <property type="entry name" value="Thioredoxin-like"/>
    <property type="match status" value="1"/>
</dbReference>
<dbReference type="GO" id="GO:0045174">
    <property type="term" value="F:glutathione dehydrogenase (ascorbate) activity"/>
    <property type="evidence" value="ECO:0007669"/>
    <property type="project" value="TreeGrafter"/>
</dbReference>
<dbReference type="AlphaFoldDB" id="A0A5Q0V395"/>
<sequence>MSERHLGKGSTNPPFAKGKLRLYSMRFCPYAERIHLVLDAKNIPHDVVNINLMQKPDWFLERNPLGKVPAIETEGGRCLYESLIVADYLDEQFPDRPLHSGDPAQKAQDRICMEMFSKVTQLVFKAIMDADNREQHCSELLPELDRFEKELSSRGTPFFAGSGGPGMLDYMLWPWFERVAAFGVLADQKLSLPNKEKHAKLVQWQALMEKDAAVKKWSLPPETHGRFLSGYKTGTVDYDILVR</sequence>
<dbReference type="PANTHER" id="PTHR43968">
    <property type="match status" value="1"/>
</dbReference>
<dbReference type="InterPro" id="IPR005442">
    <property type="entry name" value="GST_omega"/>
</dbReference>
<dbReference type="GO" id="GO:0006749">
    <property type="term" value="P:glutathione metabolic process"/>
    <property type="evidence" value="ECO:0007669"/>
    <property type="project" value="TreeGrafter"/>
</dbReference>
<keyword evidence="2" id="KW-0560">Oxidoreductase</keyword>
<dbReference type="InterPro" id="IPR004045">
    <property type="entry name" value="Glutathione_S-Trfase_N"/>
</dbReference>
<dbReference type="CDD" id="cd03055">
    <property type="entry name" value="GST_N_Omega"/>
    <property type="match status" value="1"/>
</dbReference>
<dbReference type="SFLD" id="SFLDS00019">
    <property type="entry name" value="Glutathione_Transferase_(cytos"/>
    <property type="match status" value="1"/>
</dbReference>
<dbReference type="FunFam" id="1.20.1050.10:FF:000009">
    <property type="entry name" value="Glutathione S-transferase omega-1"/>
    <property type="match status" value="1"/>
</dbReference>
<dbReference type="InterPro" id="IPR010987">
    <property type="entry name" value="Glutathione-S-Trfase_C-like"/>
</dbReference>
<dbReference type="SMR" id="A0A5Q0V395"/>
<accession>A0A5Q0V395</accession>
<dbReference type="EMBL" id="MK814876">
    <property type="protein sequence ID" value="QGA89196.1"/>
    <property type="molecule type" value="mRNA"/>
</dbReference>
<evidence type="ECO:0000256" key="2">
    <source>
        <dbReference type="ARBA" id="ARBA00023002"/>
    </source>
</evidence>
<dbReference type="InterPro" id="IPR036249">
    <property type="entry name" value="Thioredoxin-like_sf"/>
</dbReference>
<keyword evidence="5" id="KW-0808">Transferase</keyword>
<feature type="domain" description="GST C-terminal" evidence="4">
    <location>
        <begin position="102"/>
        <end position="227"/>
    </location>
</feature>
<dbReference type="Gene3D" id="3.40.30.10">
    <property type="entry name" value="Glutaredoxin"/>
    <property type="match status" value="1"/>
</dbReference>
<dbReference type="PRINTS" id="PR01625">
    <property type="entry name" value="GSTRNSFRASEO"/>
</dbReference>
<dbReference type="Gene3D" id="1.20.1050.10">
    <property type="match status" value="1"/>
</dbReference>
<evidence type="ECO:0000259" key="4">
    <source>
        <dbReference type="PROSITE" id="PS50405"/>
    </source>
</evidence>
<dbReference type="GO" id="GO:0005737">
    <property type="term" value="C:cytoplasm"/>
    <property type="evidence" value="ECO:0007669"/>
    <property type="project" value="InterPro"/>
</dbReference>
<dbReference type="PROSITE" id="PS50405">
    <property type="entry name" value="GST_CTER"/>
    <property type="match status" value="1"/>
</dbReference>
<dbReference type="InterPro" id="IPR040079">
    <property type="entry name" value="Glutathione_S-Trfase"/>
</dbReference>
<organism evidence="5">
    <name type="scientific">Periplaneta americana</name>
    <name type="common">American cockroach</name>
    <name type="synonym">Blatta americana</name>
    <dbReference type="NCBI Taxonomy" id="6978"/>
    <lineage>
        <taxon>Eukaryota</taxon>
        <taxon>Metazoa</taxon>
        <taxon>Ecdysozoa</taxon>
        <taxon>Arthropoda</taxon>
        <taxon>Hexapoda</taxon>
        <taxon>Insecta</taxon>
        <taxon>Pterygota</taxon>
        <taxon>Neoptera</taxon>
        <taxon>Polyneoptera</taxon>
        <taxon>Dictyoptera</taxon>
        <taxon>Blattodea</taxon>
        <taxon>Blattoidea</taxon>
        <taxon>Blattidae</taxon>
        <taxon>Blattinae</taxon>
        <taxon>Periplaneta</taxon>
    </lineage>
</organism>
<dbReference type="GO" id="GO:0004364">
    <property type="term" value="F:glutathione transferase activity"/>
    <property type="evidence" value="ECO:0007669"/>
    <property type="project" value="InterPro"/>
</dbReference>
<proteinExistence type="evidence at transcript level"/>
<evidence type="ECO:0000259" key="3">
    <source>
        <dbReference type="PROSITE" id="PS50404"/>
    </source>
</evidence>
<dbReference type="InterPro" id="IPR036282">
    <property type="entry name" value="Glutathione-S-Trfase_C_sf"/>
</dbReference>
<feature type="domain" description="GST N-terminal" evidence="3">
    <location>
        <begin position="18"/>
        <end position="97"/>
    </location>
</feature>